<evidence type="ECO:0000256" key="1">
    <source>
        <dbReference type="RuleBase" id="RU003513"/>
    </source>
</evidence>
<comment type="caution">
    <text evidence="3">The sequence shown here is derived from an EMBL/GenBank/DDBJ whole genome shotgun (WGS) entry which is preliminary data.</text>
</comment>
<keyword evidence="1" id="KW-0413">Isomerase</keyword>
<dbReference type="PANTHER" id="PTHR43174:SF1">
    <property type="entry name" value="UDP-N-ACETYLGLUCOSAMINE 2-EPIMERASE"/>
    <property type="match status" value="1"/>
</dbReference>
<dbReference type="EMBL" id="VIWO01000001">
    <property type="protein sequence ID" value="TWF44335.1"/>
    <property type="molecule type" value="Genomic_DNA"/>
</dbReference>
<evidence type="ECO:0000259" key="2">
    <source>
        <dbReference type="Pfam" id="PF02350"/>
    </source>
</evidence>
<keyword evidence="4" id="KW-1185">Reference proteome</keyword>
<proteinExistence type="inferred from homology"/>
<dbReference type="Proteomes" id="UP000320811">
    <property type="component" value="Unassembled WGS sequence"/>
</dbReference>
<dbReference type="AlphaFoldDB" id="A0A561Q1V7"/>
<dbReference type="InterPro" id="IPR003331">
    <property type="entry name" value="UDP_GlcNAc_Epimerase_2_dom"/>
</dbReference>
<evidence type="ECO:0000313" key="3">
    <source>
        <dbReference type="EMBL" id="TWF44335.1"/>
    </source>
</evidence>
<dbReference type="Pfam" id="PF02350">
    <property type="entry name" value="Epimerase_2"/>
    <property type="match status" value="1"/>
</dbReference>
<accession>A0A561Q1V7</accession>
<dbReference type="NCBIfam" id="TIGR00236">
    <property type="entry name" value="wecB"/>
    <property type="match status" value="1"/>
</dbReference>
<evidence type="ECO:0000313" key="4">
    <source>
        <dbReference type="Proteomes" id="UP000320811"/>
    </source>
</evidence>
<comment type="similarity">
    <text evidence="1">Belongs to the UDP-N-acetylglucosamine 2-epimerase family.</text>
</comment>
<dbReference type="Gene3D" id="3.40.50.2000">
    <property type="entry name" value="Glycogen Phosphorylase B"/>
    <property type="match status" value="2"/>
</dbReference>
<sequence length="348" mass="39501">MKKIISIIGARPQFIKHAPVQLELQKHFIAKTIHTGQHYDAAMSDIFFKELKMAPPDYHFSLSQTQQGAQTAEMMIEIEKVMLSEKPDAVVVYGDTNSTIAGSLVAAKLHIPIIHIEAGLRSFNKEMPEEVNRILTDHIASVLLCPSQLAVDNLAKENIRDNVFLCGDVMKDMLLLAASFVGNKMGDRPYYFATIHRPYNTDHKERMSAILDAFQLMDAPVVFAIHPRTTKRLEHYNIDLNKYDNIIMVPPVGYFDSLSYQQYAKGVITDSGGMQKEAYWLKRKCVTIRKETEWTETAEMGHNILLFDKMEELPAIFTREPLADFDEELYGNGKSAADIVLKISQFLN</sequence>
<dbReference type="RefSeq" id="WP_145661026.1">
    <property type="nucleotide sequence ID" value="NZ_VIWO01000001.1"/>
</dbReference>
<reference evidence="3 4" key="1">
    <citation type="submission" date="2019-06" db="EMBL/GenBank/DDBJ databases">
        <title>Sorghum-associated microbial communities from plants grown in Nebraska, USA.</title>
        <authorList>
            <person name="Schachtman D."/>
        </authorList>
    </citation>
    <scope>NUCLEOTIDE SEQUENCE [LARGE SCALE GENOMIC DNA]</scope>
    <source>
        <strain evidence="3 4">1209</strain>
    </source>
</reference>
<dbReference type="CDD" id="cd03786">
    <property type="entry name" value="GTB_UDP-GlcNAc_2-Epimerase"/>
    <property type="match status" value="1"/>
</dbReference>
<protein>
    <submittedName>
        <fullName evidence="3">UDP-GlcNAc3NAcA epimerase</fullName>
    </submittedName>
</protein>
<dbReference type="GO" id="GO:0016853">
    <property type="term" value="F:isomerase activity"/>
    <property type="evidence" value="ECO:0007669"/>
    <property type="project" value="UniProtKB-KW"/>
</dbReference>
<dbReference type="OrthoDB" id="9803238at2"/>
<gene>
    <name evidence="3" type="ORF">FHW36_101255</name>
</gene>
<organism evidence="3 4">
    <name type="scientific">Chitinophaga polysaccharea</name>
    <dbReference type="NCBI Taxonomy" id="1293035"/>
    <lineage>
        <taxon>Bacteria</taxon>
        <taxon>Pseudomonadati</taxon>
        <taxon>Bacteroidota</taxon>
        <taxon>Chitinophagia</taxon>
        <taxon>Chitinophagales</taxon>
        <taxon>Chitinophagaceae</taxon>
        <taxon>Chitinophaga</taxon>
    </lineage>
</organism>
<name>A0A561Q1V7_9BACT</name>
<dbReference type="PANTHER" id="PTHR43174">
    <property type="entry name" value="UDP-N-ACETYLGLUCOSAMINE 2-EPIMERASE"/>
    <property type="match status" value="1"/>
</dbReference>
<feature type="domain" description="UDP-N-acetylglucosamine 2-epimerase" evidence="2">
    <location>
        <begin position="24"/>
        <end position="341"/>
    </location>
</feature>
<dbReference type="SUPFAM" id="SSF53756">
    <property type="entry name" value="UDP-Glycosyltransferase/glycogen phosphorylase"/>
    <property type="match status" value="1"/>
</dbReference>
<dbReference type="InterPro" id="IPR029767">
    <property type="entry name" value="WecB-like"/>
</dbReference>